<feature type="transmembrane region" description="Helical" evidence="10">
    <location>
        <begin position="417"/>
        <end position="439"/>
    </location>
</feature>
<keyword evidence="8 10" id="KW-0472">Membrane</keyword>
<feature type="compositionally biased region" description="Basic and acidic residues" evidence="9">
    <location>
        <begin position="1"/>
        <end position="11"/>
    </location>
</feature>
<dbReference type="HOGENOM" id="CLU_004965_3_0_1"/>
<dbReference type="GO" id="GO:0016020">
    <property type="term" value="C:membrane"/>
    <property type="evidence" value="ECO:0007669"/>
    <property type="project" value="UniProtKB-SubCell"/>
</dbReference>
<feature type="transmembrane region" description="Helical" evidence="10">
    <location>
        <begin position="83"/>
        <end position="107"/>
    </location>
</feature>
<evidence type="ECO:0000256" key="10">
    <source>
        <dbReference type="SAM" id="Phobius"/>
    </source>
</evidence>
<evidence type="ECO:0000313" key="11">
    <source>
        <dbReference type="EMBL" id="EJT52308.1"/>
    </source>
</evidence>
<evidence type="ECO:0000256" key="8">
    <source>
        <dbReference type="ARBA" id="ARBA00023136"/>
    </source>
</evidence>
<dbReference type="EMBL" id="ALBS01000027">
    <property type="protein sequence ID" value="EJT52308.1"/>
    <property type="molecule type" value="Genomic_DNA"/>
</dbReference>
<keyword evidence="7 10" id="KW-1133">Transmembrane helix</keyword>
<evidence type="ECO:0000256" key="5">
    <source>
        <dbReference type="ARBA" id="ARBA00022856"/>
    </source>
</evidence>
<evidence type="ECO:0000256" key="1">
    <source>
        <dbReference type="ARBA" id="ARBA00004141"/>
    </source>
</evidence>
<evidence type="ECO:0000256" key="4">
    <source>
        <dbReference type="ARBA" id="ARBA00022692"/>
    </source>
</evidence>
<name>J5RF49_TRIAS</name>
<dbReference type="RefSeq" id="XP_014183427.1">
    <property type="nucleotide sequence ID" value="XM_014327952.1"/>
</dbReference>
<feature type="transmembrane region" description="Helical" evidence="10">
    <location>
        <begin position="498"/>
        <end position="519"/>
    </location>
</feature>
<feature type="transmembrane region" description="Helical" evidence="10">
    <location>
        <begin position="730"/>
        <end position="754"/>
    </location>
</feature>
<evidence type="ECO:0000256" key="3">
    <source>
        <dbReference type="ARBA" id="ARBA00022448"/>
    </source>
</evidence>
<evidence type="ECO:0000313" key="12">
    <source>
        <dbReference type="Proteomes" id="UP000002748"/>
    </source>
</evidence>
<feature type="transmembrane region" description="Helical" evidence="10">
    <location>
        <begin position="580"/>
        <end position="600"/>
    </location>
</feature>
<accession>J5RF49</accession>
<dbReference type="VEuPathDB" id="FungiDB:A1Q1_04519"/>
<keyword evidence="3" id="KW-0813">Transport</keyword>
<comment type="subcellular location">
    <subcellularLocation>
        <location evidence="1">Membrane</location>
        <topology evidence="1">Multi-pass membrane protein</topology>
    </subcellularLocation>
</comment>
<dbReference type="AlphaFoldDB" id="J5RF49"/>
<dbReference type="InterPro" id="IPR004813">
    <property type="entry name" value="OPT"/>
</dbReference>
<protein>
    <submittedName>
        <fullName evidence="11">OPT oligopeptide transporter</fullName>
    </submittedName>
</protein>
<dbReference type="Proteomes" id="UP000002748">
    <property type="component" value="Unassembled WGS sequence"/>
</dbReference>
<feature type="transmembrane region" description="Helical" evidence="10">
    <location>
        <begin position="648"/>
        <end position="668"/>
    </location>
</feature>
<feature type="transmembrane region" description="Helical" evidence="10">
    <location>
        <begin position="266"/>
        <end position="288"/>
    </location>
</feature>
<evidence type="ECO:0000256" key="9">
    <source>
        <dbReference type="SAM" id="MobiDB-lite"/>
    </source>
</evidence>
<keyword evidence="5" id="KW-0571">Peptide transport</keyword>
<dbReference type="PANTHER" id="PTHR22601">
    <property type="entry name" value="ISP4 LIKE PROTEIN"/>
    <property type="match status" value="1"/>
</dbReference>
<dbReference type="GO" id="GO:0015031">
    <property type="term" value="P:protein transport"/>
    <property type="evidence" value="ECO:0007669"/>
    <property type="project" value="UniProtKB-KW"/>
</dbReference>
<dbReference type="InterPro" id="IPR004648">
    <property type="entry name" value="Oligpept_transpt"/>
</dbReference>
<keyword evidence="4 10" id="KW-0812">Transmembrane</keyword>
<evidence type="ECO:0000256" key="6">
    <source>
        <dbReference type="ARBA" id="ARBA00022927"/>
    </source>
</evidence>
<dbReference type="GO" id="GO:0035673">
    <property type="term" value="F:oligopeptide transmembrane transporter activity"/>
    <property type="evidence" value="ECO:0007669"/>
    <property type="project" value="InterPro"/>
</dbReference>
<evidence type="ECO:0000256" key="7">
    <source>
        <dbReference type="ARBA" id="ARBA00022989"/>
    </source>
</evidence>
<comment type="caution">
    <text evidence="11">The sequence shown here is derived from an EMBL/GenBank/DDBJ whole genome shotgun (WGS) entry which is preliminary data.</text>
</comment>
<organism evidence="11 12">
    <name type="scientific">Trichosporon asahii var. asahii (strain ATCC 90039 / CBS 2479 / JCM 2466 / KCTC 7840 / NBRC 103889/ NCYC 2677 / UAMH 7654)</name>
    <name type="common">Yeast</name>
    <dbReference type="NCBI Taxonomy" id="1186058"/>
    <lineage>
        <taxon>Eukaryota</taxon>
        <taxon>Fungi</taxon>
        <taxon>Dikarya</taxon>
        <taxon>Basidiomycota</taxon>
        <taxon>Agaricomycotina</taxon>
        <taxon>Tremellomycetes</taxon>
        <taxon>Trichosporonales</taxon>
        <taxon>Trichosporonaceae</taxon>
        <taxon>Trichosporon</taxon>
    </lineage>
</organism>
<comment type="similarity">
    <text evidence="2">Belongs to the oligopeptide OPT transporter family.</text>
</comment>
<evidence type="ECO:0000256" key="2">
    <source>
        <dbReference type="ARBA" id="ARBA00008807"/>
    </source>
</evidence>
<dbReference type="KEGG" id="tasa:A1Q1_04519"/>
<sequence>MAEKLDKKEDDIYADVEVLPPVSDDADDSSKDSNLGEKVTPVRSRDELFYDPADDDSDDHIIRTGEDVSNYLMSLRDDGDPSLTVRSFIIGTIMAVFSSAVSQIYAFKPAGGGFSTSFMIMIIWFLGRGWAFLVPRGDKLEKKWREKHGEEAPLPWWVKLFKFLNPRPFGLKEHAVATLFASSSSNGTASITVFTVQDLFYDLPISATTVVLSTLSIGLFGYGLTGLLRPMTVWHPEAVYWSNLPLVKILQGLHWHKVRDSKPLRWFWYGLAGMSVYEVFPMYVIPWLNSISIPCLASMNVTGEKAQILTNVFGGALSNEGMGLLNFSLDWQYIGSGSLVMPMKYQVNCLIGLLICYVSITAVYYGNAWDGRHLPFMSSLLRTQDGKPYKTAKVFVNGLLDKEKLAEYGLPKVASTYVWGMFCGNIAIGALFAHCILFWGPDIVAVIKNLRVGKYDDRHHAAMAKYREAPWWWYASLLTFSFVIGMIVVTTQDVTLNAWTYIVALLLGIAIAPLSTLLFSRFGNGIATNTLMKMVAGACMPGRPLANLYFSAWSHSVIAQSLNLASDLKMGEYLKIPPRVMFATQVYGTVTGAFVSYGVMRAVVDSKRDILLDPNGNYAWSGQGYQSSNNQATTWALSHYLYSAGKPYFLVPLGLVVGFAICVVHWLISRKVKKIGSWDFHDFNVATIAMNAGWIGYQATQTSTITSGIIAGFFAQGWLRTHRPRIFKRYMFLVTAGWDGAATLVLFILSFAVLGAGGPMINFPDWWGNPQSGYPDHCPKVSP</sequence>
<dbReference type="GeneID" id="25988032"/>
<reference evidence="11 12" key="1">
    <citation type="journal article" date="2012" name="Eukaryot. Cell">
        <title>Draft genome sequence of CBS 2479, the standard type strain of Trichosporon asahii.</title>
        <authorList>
            <person name="Yang R.Y."/>
            <person name="Li H.T."/>
            <person name="Zhu H."/>
            <person name="Zhou G.P."/>
            <person name="Wang M."/>
            <person name="Wang L."/>
        </authorList>
    </citation>
    <scope>NUCLEOTIDE SEQUENCE [LARGE SCALE GENOMIC DNA]</scope>
    <source>
        <strain evidence="12">ATCC 90039 / CBS 2479 / JCM 2466 / KCTC 7840 / NCYC 2677 / UAMH 7654</strain>
    </source>
</reference>
<dbReference type="NCBIfam" id="TIGR00728">
    <property type="entry name" value="OPT_sfam"/>
    <property type="match status" value="1"/>
</dbReference>
<dbReference type="OrthoDB" id="9986677at2759"/>
<feature type="transmembrane region" description="Helical" evidence="10">
    <location>
        <begin position="471"/>
        <end position="492"/>
    </location>
</feature>
<feature type="region of interest" description="Disordered" evidence="9">
    <location>
        <begin position="1"/>
        <end position="40"/>
    </location>
</feature>
<dbReference type="Pfam" id="PF03169">
    <property type="entry name" value="OPT"/>
    <property type="match status" value="1"/>
</dbReference>
<proteinExistence type="inferred from homology"/>
<feature type="transmembrane region" description="Helical" evidence="10">
    <location>
        <begin position="113"/>
        <end position="134"/>
    </location>
</feature>
<feature type="transmembrane region" description="Helical" evidence="10">
    <location>
        <begin position="347"/>
        <end position="366"/>
    </location>
</feature>
<gene>
    <name evidence="11" type="ORF">A1Q1_04519</name>
</gene>
<keyword evidence="6" id="KW-0653">Protein transport</keyword>